<dbReference type="RefSeq" id="XP_020130343.1">
    <property type="nucleotide sequence ID" value="XM_020273257.1"/>
</dbReference>
<reference evidence="2 3" key="1">
    <citation type="submission" date="2016-10" db="EMBL/GenBank/DDBJ databases">
        <title>Proteomics and genomics reveal pathogen-plant mechanisms compatible with a hemibiotrophic lifestyle of Diplodia corticola.</title>
        <authorList>
            <person name="Fernandes I."/>
            <person name="De Jonge R."/>
            <person name="Van De Peer Y."/>
            <person name="Devreese B."/>
            <person name="Alves A."/>
            <person name="Esteves A.C."/>
        </authorList>
    </citation>
    <scope>NUCLEOTIDE SEQUENCE [LARGE SCALE GENOMIC DNA]</scope>
    <source>
        <strain evidence="2 3">CBS 112549</strain>
    </source>
</reference>
<feature type="signal peptide" evidence="1">
    <location>
        <begin position="1"/>
        <end position="17"/>
    </location>
</feature>
<feature type="chain" id="PRO_5012792113" evidence="1">
    <location>
        <begin position="18"/>
        <end position="95"/>
    </location>
</feature>
<sequence>MQLTAVFTFLLLGAATANPVLETRQKDGECTEAYNCCYSSRDACNRQLGGWANFLTAQMYCPGHKYCKDFGITRAQCNADCCDIKTGWGRGCPGK</sequence>
<evidence type="ECO:0000256" key="1">
    <source>
        <dbReference type="SAM" id="SignalP"/>
    </source>
</evidence>
<evidence type="ECO:0000313" key="2">
    <source>
        <dbReference type="EMBL" id="OJD34083.1"/>
    </source>
</evidence>
<name>A0A1J9RNG7_9PEZI</name>
<protein>
    <submittedName>
        <fullName evidence="2">Cytochrome p450</fullName>
    </submittedName>
</protein>
<keyword evidence="1" id="KW-0732">Signal</keyword>
<comment type="caution">
    <text evidence="2">The sequence shown here is derived from an EMBL/GenBank/DDBJ whole genome shotgun (WGS) entry which is preliminary data.</text>
</comment>
<gene>
    <name evidence="2" type="ORF">BKCO1_25000149</name>
</gene>
<accession>A0A1J9RNG7</accession>
<dbReference type="OrthoDB" id="3446835at2759"/>
<keyword evidence="3" id="KW-1185">Reference proteome</keyword>
<proteinExistence type="predicted"/>
<dbReference type="GeneID" id="31013517"/>
<evidence type="ECO:0000313" key="3">
    <source>
        <dbReference type="Proteomes" id="UP000183809"/>
    </source>
</evidence>
<dbReference type="AlphaFoldDB" id="A0A1J9RNG7"/>
<dbReference type="Proteomes" id="UP000183809">
    <property type="component" value="Unassembled WGS sequence"/>
</dbReference>
<dbReference type="EMBL" id="MNUE01000025">
    <property type="protein sequence ID" value="OJD34083.1"/>
    <property type="molecule type" value="Genomic_DNA"/>
</dbReference>
<organism evidence="2 3">
    <name type="scientific">Diplodia corticola</name>
    <dbReference type="NCBI Taxonomy" id="236234"/>
    <lineage>
        <taxon>Eukaryota</taxon>
        <taxon>Fungi</taxon>
        <taxon>Dikarya</taxon>
        <taxon>Ascomycota</taxon>
        <taxon>Pezizomycotina</taxon>
        <taxon>Dothideomycetes</taxon>
        <taxon>Dothideomycetes incertae sedis</taxon>
        <taxon>Botryosphaeriales</taxon>
        <taxon>Botryosphaeriaceae</taxon>
        <taxon>Diplodia</taxon>
    </lineage>
</organism>